<dbReference type="RefSeq" id="XP_033765544.1">
    <property type="nucleotide sequence ID" value="XM_033909653.1"/>
</dbReference>
<dbReference type="CDD" id="cd14329">
    <property type="entry name" value="UBA_SWA2p_like"/>
    <property type="match status" value="1"/>
</dbReference>
<reference evidence="3" key="1">
    <citation type="journal article" date="2017" name="Nat. Genet.">
        <title>Contrasting evolutionary genome dynamics between domesticated and wild yeasts.</title>
        <authorList>
            <person name="Yue J.X."/>
            <person name="Li J."/>
            <person name="Aigrain L."/>
            <person name="Hallin J."/>
            <person name="Persson K."/>
            <person name="Oliver K."/>
            <person name="Bergstrom A."/>
            <person name="Coupland P."/>
            <person name="Warringer J."/>
            <person name="Lagomarsino M.C."/>
            <person name="Fischer G."/>
            <person name="Durbin R."/>
            <person name="Liti G."/>
        </authorList>
    </citation>
    <scope>NUCLEOTIDE SEQUENCE</scope>
    <source>
        <strain evidence="3">CBS432</strain>
    </source>
</reference>
<proteinExistence type="predicted"/>
<dbReference type="InterPro" id="IPR011990">
    <property type="entry name" value="TPR-like_helical_dom_sf"/>
</dbReference>
<reference evidence="3" key="4">
    <citation type="submission" date="2025-08" db="UniProtKB">
        <authorList>
            <consortium name="RefSeq"/>
        </authorList>
    </citation>
    <scope>IDENTIFICATION</scope>
    <source>
        <strain evidence="3">CBS432</strain>
    </source>
</reference>
<dbReference type="InterPro" id="IPR036869">
    <property type="entry name" value="J_dom_sf"/>
</dbReference>
<dbReference type="Gene3D" id="1.10.8.10">
    <property type="entry name" value="DNA helicase RuvA subunit, C-terminal domain"/>
    <property type="match status" value="1"/>
</dbReference>
<evidence type="ECO:0000259" key="2">
    <source>
        <dbReference type="Pfam" id="PF09145"/>
    </source>
</evidence>
<feature type="compositionally biased region" description="Polar residues" evidence="1">
    <location>
        <begin position="203"/>
        <end position="212"/>
    </location>
</feature>
<dbReference type="KEGG" id="spao:SPAR_D05110"/>
<feature type="compositionally biased region" description="Low complexity" evidence="1">
    <location>
        <begin position="528"/>
        <end position="547"/>
    </location>
</feature>
<dbReference type="GeneID" id="54629758"/>
<dbReference type="GO" id="GO:0030276">
    <property type="term" value="F:clathrin binding"/>
    <property type="evidence" value="ECO:0007669"/>
    <property type="project" value="TreeGrafter"/>
</dbReference>
<feature type="compositionally biased region" description="Polar residues" evidence="1">
    <location>
        <begin position="17"/>
        <end position="27"/>
    </location>
</feature>
<feature type="region of interest" description="Disordered" evidence="1">
    <location>
        <begin position="513"/>
        <end position="547"/>
    </location>
</feature>
<feature type="compositionally biased region" description="Basic and acidic residues" evidence="1">
    <location>
        <begin position="192"/>
        <end position="201"/>
    </location>
</feature>
<dbReference type="PANTHER" id="PTHR23172:SF19">
    <property type="entry name" value="J DOMAIN-CONTAINING PROTEIN"/>
    <property type="match status" value="1"/>
</dbReference>
<accession>A0A8B8UP52</accession>
<gene>
    <name evidence="3" type="primary">SWA2</name>
    <name evidence="3" type="ORF">SPAR_D05110</name>
</gene>
<dbReference type="GO" id="GO:0031982">
    <property type="term" value="C:vesicle"/>
    <property type="evidence" value="ECO:0007669"/>
    <property type="project" value="TreeGrafter"/>
</dbReference>
<dbReference type="OrthoDB" id="1717591at2759"/>
<reference evidence="3" key="2">
    <citation type="submission" date="2020-01" db="EMBL/GenBank/DDBJ databases">
        <title>Population-level Yeast Reference Genomes.</title>
        <authorList>
            <person name="Yue J.-X."/>
        </authorList>
    </citation>
    <scope>NUCLEOTIDE SEQUENCE</scope>
    <source>
        <strain evidence="3">CBS432</strain>
    </source>
</reference>
<dbReference type="VEuPathDB" id="FungiDB:SPAR_D05110"/>
<feature type="domain" description="SWA2-like ubiquitin-associated" evidence="2">
    <location>
        <begin position="139"/>
        <end position="182"/>
    </location>
</feature>
<dbReference type="AlphaFoldDB" id="A0A8B8UP52"/>
<feature type="region of interest" description="Disordered" evidence="1">
    <location>
        <begin position="1"/>
        <end position="38"/>
    </location>
</feature>
<dbReference type="SMART" id="SM00028">
    <property type="entry name" value="TPR"/>
    <property type="match status" value="3"/>
</dbReference>
<reference evidence="3" key="3">
    <citation type="submission" date="2025-07" db="EMBL/GenBank/DDBJ databases">
        <authorList>
            <consortium name="NCBI Genome Project"/>
        </authorList>
    </citation>
    <scope>NUCLEOTIDE SEQUENCE</scope>
    <source>
        <strain evidence="3">CBS432</strain>
    </source>
</reference>
<dbReference type="GO" id="GO:0005737">
    <property type="term" value="C:cytoplasm"/>
    <property type="evidence" value="ECO:0007669"/>
    <property type="project" value="TreeGrafter"/>
</dbReference>
<feature type="region of interest" description="Disordered" evidence="1">
    <location>
        <begin position="192"/>
        <end position="212"/>
    </location>
</feature>
<dbReference type="Pfam" id="PF09145">
    <property type="entry name" value="Ubiq-assoc"/>
    <property type="match status" value="1"/>
</dbReference>
<organism evidence="3">
    <name type="scientific">Saccharomyces paradoxus</name>
    <name type="common">Yeast</name>
    <name type="synonym">Saccharomyces douglasii</name>
    <dbReference type="NCBI Taxonomy" id="27291"/>
    <lineage>
        <taxon>Eukaryota</taxon>
        <taxon>Fungi</taxon>
        <taxon>Dikarya</taxon>
        <taxon>Ascomycota</taxon>
        <taxon>Saccharomycotina</taxon>
        <taxon>Saccharomycetes</taxon>
        <taxon>Saccharomycetales</taxon>
        <taxon>Saccharomycetaceae</taxon>
        <taxon>Saccharomyces</taxon>
    </lineage>
</organism>
<evidence type="ECO:0000256" key="1">
    <source>
        <dbReference type="SAM" id="MobiDB-lite"/>
    </source>
</evidence>
<feature type="compositionally biased region" description="Low complexity" evidence="1">
    <location>
        <begin position="28"/>
        <end position="38"/>
    </location>
</feature>
<dbReference type="SUPFAM" id="SSF46934">
    <property type="entry name" value="UBA-like"/>
    <property type="match status" value="1"/>
</dbReference>
<dbReference type="Gene3D" id="1.10.287.110">
    <property type="entry name" value="DnaJ domain"/>
    <property type="match status" value="1"/>
</dbReference>
<dbReference type="Gene3D" id="1.25.40.10">
    <property type="entry name" value="Tetratricopeptide repeat domain"/>
    <property type="match status" value="1"/>
</dbReference>
<dbReference type="GO" id="GO:0072583">
    <property type="term" value="P:clathrin-dependent endocytosis"/>
    <property type="evidence" value="ECO:0007669"/>
    <property type="project" value="TreeGrafter"/>
</dbReference>
<evidence type="ECO:0000313" key="3">
    <source>
        <dbReference type="RefSeq" id="XP_033765544.1"/>
    </source>
</evidence>
<dbReference type="SUPFAM" id="SSF46565">
    <property type="entry name" value="Chaperone J-domain"/>
    <property type="match status" value="1"/>
</dbReference>
<name>A0A8B8UP52_SACPA</name>
<dbReference type="PANTHER" id="PTHR23172">
    <property type="entry name" value="AUXILIN/CYCLIN G-ASSOCIATED KINASE-RELATED"/>
    <property type="match status" value="1"/>
</dbReference>
<dbReference type="SUPFAM" id="SSF48452">
    <property type="entry name" value="TPR-like"/>
    <property type="match status" value="1"/>
</dbReference>
<dbReference type="GO" id="GO:0072318">
    <property type="term" value="P:clathrin coat disassembly"/>
    <property type="evidence" value="ECO:0007669"/>
    <property type="project" value="TreeGrafter"/>
</dbReference>
<dbReference type="InterPro" id="IPR009060">
    <property type="entry name" value="UBA-like_sf"/>
</dbReference>
<protein>
    <submittedName>
        <fullName evidence="3">Auxilin-like protein SWA2</fullName>
    </submittedName>
</protein>
<sequence length="667" mass="74899">MSDPFAHLLTSLKNKDSASVSKETTPQSSNSPSISASSALAGLAKTDKSINDTVNSISASPLILSSKLDFSGPPLVPSNSTPNSNTADNTPPSALVNIDDDFNQLFGTDTIAAANTIQQVDQDYYGSKQDLHNNVDDALVDEVKDMEIAKLMSLGLSIEKANEFYDNDITYERYVENLKSNQKKRKDRIVREKRNGTRIEKSGLSNNADPDNNTLFSMATNFFNKGKELVDQWTSFPPEANDRLNSYLNTHEKSEDYHLPPVNDPSNGPLLEDNKVEQKLPPSNNLDEDLLTDFEKIDITKGTVTDVTHSPSPSPDILIEENPRRNEPLVEHSLLDFSEENPINSKRNEGSTLFNGSSNADFTIPISDIELSGYNEFKAKGTSLFKNGDYVNSLQEYEKSLNSLPLNHPLRIIALSNIIASQLKIGEYSKSIENSNMALELFPPSKATWNNKISKSDPERSFNDIWPKIMIRRAESFEHLESFKNALETYQELINKNFFDDRIMQGKRRCQNFMNPPPVRKSNPVEKTSTTLPPTRRPTSTPSPALSPITIDSTSEIKKLELENAKLALYDKVFERVSSWKDGKDDDIRHLLTNLSGLLTWCNWKDVPVQDLVMPKRVKITYMKAVAKTHPDKIPESLSLENKMIAENVFSTLSIAWDKFKQQNDIN</sequence>
<dbReference type="InterPro" id="IPR015228">
    <property type="entry name" value="SWA2_UBA"/>
</dbReference>
<dbReference type="InterPro" id="IPR019734">
    <property type="entry name" value="TPR_rpt"/>
</dbReference>